<dbReference type="EMBL" id="JAWWNJ010000012">
    <property type="protein sequence ID" value="KAK7043500.1"/>
    <property type="molecule type" value="Genomic_DNA"/>
</dbReference>
<accession>A0AAW0CWN6</accession>
<name>A0AAW0CWN6_9AGAR</name>
<evidence type="ECO:0000313" key="2">
    <source>
        <dbReference type="EMBL" id="KAK7043500.1"/>
    </source>
</evidence>
<dbReference type="AlphaFoldDB" id="A0AAW0CWN6"/>
<keyword evidence="1" id="KW-0812">Transmembrane</keyword>
<sequence length="121" mass="13169">MVLIQDLSSPIQSYPDFVAAADFVIYIWVSSALSANLAVSAVSTPFSFRKSVPSRSGLGDRDEYHRTAEFAGRMDIVSSPTSYIAYSATRLQDYIAPTVTIPTTATYILLRGGYGALYNRG</sequence>
<feature type="transmembrane region" description="Helical" evidence="1">
    <location>
        <begin position="23"/>
        <end position="48"/>
    </location>
</feature>
<comment type="caution">
    <text evidence="2">The sequence shown here is derived from an EMBL/GenBank/DDBJ whole genome shotgun (WGS) entry which is preliminary data.</text>
</comment>
<reference evidence="2 3" key="1">
    <citation type="journal article" date="2024" name="J Genomics">
        <title>Draft genome sequencing and assembly of Favolaschia claudopus CIRM-BRFM 2984 isolated from oak limbs.</title>
        <authorList>
            <person name="Navarro D."/>
            <person name="Drula E."/>
            <person name="Chaduli D."/>
            <person name="Cazenave R."/>
            <person name="Ahrendt S."/>
            <person name="Wang J."/>
            <person name="Lipzen A."/>
            <person name="Daum C."/>
            <person name="Barry K."/>
            <person name="Grigoriev I.V."/>
            <person name="Favel A."/>
            <person name="Rosso M.N."/>
            <person name="Martin F."/>
        </authorList>
    </citation>
    <scope>NUCLEOTIDE SEQUENCE [LARGE SCALE GENOMIC DNA]</scope>
    <source>
        <strain evidence="2 3">CIRM-BRFM 2984</strain>
    </source>
</reference>
<gene>
    <name evidence="2" type="ORF">R3P38DRAFT_3347710</name>
</gene>
<keyword evidence="1" id="KW-0472">Membrane</keyword>
<keyword evidence="3" id="KW-1185">Reference proteome</keyword>
<dbReference type="Proteomes" id="UP001362999">
    <property type="component" value="Unassembled WGS sequence"/>
</dbReference>
<evidence type="ECO:0000313" key="3">
    <source>
        <dbReference type="Proteomes" id="UP001362999"/>
    </source>
</evidence>
<evidence type="ECO:0000256" key="1">
    <source>
        <dbReference type="SAM" id="Phobius"/>
    </source>
</evidence>
<organism evidence="2 3">
    <name type="scientific">Favolaschia claudopus</name>
    <dbReference type="NCBI Taxonomy" id="2862362"/>
    <lineage>
        <taxon>Eukaryota</taxon>
        <taxon>Fungi</taxon>
        <taxon>Dikarya</taxon>
        <taxon>Basidiomycota</taxon>
        <taxon>Agaricomycotina</taxon>
        <taxon>Agaricomycetes</taxon>
        <taxon>Agaricomycetidae</taxon>
        <taxon>Agaricales</taxon>
        <taxon>Marasmiineae</taxon>
        <taxon>Mycenaceae</taxon>
        <taxon>Favolaschia</taxon>
    </lineage>
</organism>
<protein>
    <submittedName>
        <fullName evidence="2">Uncharacterized protein</fullName>
    </submittedName>
</protein>
<keyword evidence="1" id="KW-1133">Transmembrane helix</keyword>
<proteinExistence type="predicted"/>